<dbReference type="SUPFAM" id="SSF53474">
    <property type="entry name" value="alpha/beta-Hydrolases"/>
    <property type="match status" value="1"/>
</dbReference>
<keyword evidence="5" id="KW-0496">Mitochondrion</keyword>
<dbReference type="EMBL" id="OZ019897">
    <property type="protein sequence ID" value="CAK9225260.1"/>
    <property type="molecule type" value="Genomic_DNA"/>
</dbReference>
<evidence type="ECO:0000256" key="3">
    <source>
        <dbReference type="ARBA" id="ARBA00004370"/>
    </source>
</evidence>
<feature type="domain" description="DUF676" evidence="7">
    <location>
        <begin position="34"/>
        <end position="134"/>
    </location>
</feature>
<evidence type="ECO:0000256" key="1">
    <source>
        <dbReference type="ARBA" id="ARBA00004173"/>
    </source>
</evidence>
<proteinExistence type="predicted"/>
<dbReference type="Pfam" id="PF05057">
    <property type="entry name" value="DUF676"/>
    <property type="match status" value="1"/>
</dbReference>
<dbReference type="InterPro" id="IPR029058">
    <property type="entry name" value="AB_hydrolase_fold"/>
</dbReference>
<sequence>MLDYSQAYWKTWIGGKKDEDGKEFCWPMTWLKEDLPRARIWSLSYDSTAWRTSTTGNVDGFASGETLVQEMVENAHIGQDKRSVVFACHSLGGLIVKEIVIIAHNTFQMNERYVNFLRNIRGYLFYSTPHDGSHLADYVRHMPKMGKMVSKLEVINEGIGRLNANFERIERENYPNQWQFSAIGEANPTKVPFTTTSMKVVEEASARHGYNFITVQTDHFGVCKPEDKTSNSYTRLLNLVKDVVHDNPSPQTDDEIKHERSELIYSKVMQKKT</sequence>
<evidence type="ECO:0000256" key="2">
    <source>
        <dbReference type="ARBA" id="ARBA00004240"/>
    </source>
</evidence>
<keyword evidence="6" id="KW-0472">Membrane</keyword>
<protein>
    <recommendedName>
        <fullName evidence="7">DUF676 domain-containing protein</fullName>
    </recommendedName>
</protein>
<evidence type="ECO:0000256" key="4">
    <source>
        <dbReference type="ARBA" id="ARBA00022824"/>
    </source>
</evidence>
<keyword evidence="9" id="KW-1185">Reference proteome</keyword>
<comment type="subcellular location">
    <subcellularLocation>
        <location evidence="2">Endoplasmic reticulum</location>
    </subcellularLocation>
    <subcellularLocation>
        <location evidence="3">Membrane</location>
    </subcellularLocation>
    <subcellularLocation>
        <location evidence="1">Mitochondrion</location>
    </subcellularLocation>
</comment>
<keyword evidence="4" id="KW-0256">Endoplasmic reticulum</keyword>
<evidence type="ECO:0000313" key="9">
    <source>
        <dbReference type="Proteomes" id="UP001497512"/>
    </source>
</evidence>
<evidence type="ECO:0000259" key="7">
    <source>
        <dbReference type="Pfam" id="PF05057"/>
    </source>
</evidence>
<reference evidence="8" key="1">
    <citation type="submission" date="2024-02" db="EMBL/GenBank/DDBJ databases">
        <authorList>
            <consortium name="ELIXIR-Norway"/>
            <consortium name="Elixir Norway"/>
        </authorList>
    </citation>
    <scope>NUCLEOTIDE SEQUENCE</scope>
</reference>
<organism evidence="8 9">
    <name type="scientific">Sphagnum troendelagicum</name>
    <dbReference type="NCBI Taxonomy" id="128251"/>
    <lineage>
        <taxon>Eukaryota</taxon>
        <taxon>Viridiplantae</taxon>
        <taxon>Streptophyta</taxon>
        <taxon>Embryophyta</taxon>
        <taxon>Bryophyta</taxon>
        <taxon>Sphagnophytina</taxon>
        <taxon>Sphagnopsida</taxon>
        <taxon>Sphagnales</taxon>
        <taxon>Sphagnaceae</taxon>
        <taxon>Sphagnum</taxon>
    </lineage>
</organism>
<dbReference type="InterPro" id="IPR052374">
    <property type="entry name" value="SERAC1"/>
</dbReference>
<evidence type="ECO:0000256" key="6">
    <source>
        <dbReference type="ARBA" id="ARBA00023136"/>
    </source>
</evidence>
<dbReference type="PANTHER" id="PTHR48182:SF2">
    <property type="entry name" value="PROTEIN SERAC1"/>
    <property type="match status" value="1"/>
</dbReference>
<accession>A0ABP0ULQ5</accession>
<dbReference type="PANTHER" id="PTHR48182">
    <property type="entry name" value="PROTEIN SERAC1"/>
    <property type="match status" value="1"/>
</dbReference>
<dbReference type="Proteomes" id="UP001497512">
    <property type="component" value="Chromosome 5"/>
</dbReference>
<dbReference type="InterPro" id="IPR007751">
    <property type="entry name" value="DUF676_lipase-like"/>
</dbReference>
<evidence type="ECO:0000313" key="8">
    <source>
        <dbReference type="EMBL" id="CAK9225260.1"/>
    </source>
</evidence>
<dbReference type="Gene3D" id="3.40.50.1820">
    <property type="entry name" value="alpha/beta hydrolase"/>
    <property type="match status" value="1"/>
</dbReference>
<evidence type="ECO:0000256" key="5">
    <source>
        <dbReference type="ARBA" id="ARBA00023128"/>
    </source>
</evidence>
<gene>
    <name evidence="8" type="ORF">CSSPTR1EN2_LOCUS17374</name>
</gene>
<name>A0ABP0ULQ5_9BRYO</name>